<dbReference type="AlphaFoldDB" id="A0AA97D9H2"/>
<dbReference type="EMBL" id="CP135996">
    <property type="protein sequence ID" value="WOC32214.1"/>
    <property type="molecule type" value="Genomic_DNA"/>
</dbReference>
<evidence type="ECO:0000313" key="5">
    <source>
        <dbReference type="Proteomes" id="UP001300604"/>
    </source>
</evidence>
<dbReference type="Pfam" id="PF13420">
    <property type="entry name" value="Acetyltransf_4"/>
    <property type="match status" value="1"/>
</dbReference>
<feature type="domain" description="N-acetyltransferase" evidence="3">
    <location>
        <begin position="5"/>
        <end position="157"/>
    </location>
</feature>
<dbReference type="GO" id="GO:0016747">
    <property type="term" value="F:acyltransferase activity, transferring groups other than amino-acyl groups"/>
    <property type="evidence" value="ECO:0007669"/>
    <property type="project" value="InterPro"/>
</dbReference>
<keyword evidence="5" id="KW-1185">Reference proteome</keyword>
<name>A0AA97D9H2_9FIRM</name>
<dbReference type="RefSeq" id="WP_275844273.1">
    <property type="nucleotide sequence ID" value="NZ_CP135996.1"/>
</dbReference>
<dbReference type="PROSITE" id="PS51186">
    <property type="entry name" value="GNAT"/>
    <property type="match status" value="1"/>
</dbReference>
<dbReference type="Gene3D" id="3.40.630.30">
    <property type="match status" value="1"/>
</dbReference>
<accession>A0AA97D9H2</accession>
<dbReference type="Proteomes" id="UP001300604">
    <property type="component" value="Chromosome"/>
</dbReference>
<dbReference type="CDD" id="cd04301">
    <property type="entry name" value="NAT_SF"/>
    <property type="match status" value="1"/>
</dbReference>
<evidence type="ECO:0000313" key="4">
    <source>
        <dbReference type="EMBL" id="WOC32214.1"/>
    </source>
</evidence>
<protein>
    <submittedName>
        <fullName evidence="4">GNAT family N-acetyltransferase</fullName>
        <ecNumber evidence="4">2.3.1.-</ecNumber>
    </submittedName>
</protein>
<reference evidence="4" key="1">
    <citation type="submission" date="2023-09" db="EMBL/GenBank/DDBJ databases">
        <authorList>
            <person name="Zeng C."/>
        </authorList>
    </citation>
    <scope>NUCLEOTIDE SEQUENCE</scope>
    <source>
        <strain evidence="4">ZCY20-5</strain>
    </source>
</reference>
<evidence type="ECO:0000256" key="1">
    <source>
        <dbReference type="ARBA" id="ARBA00022679"/>
    </source>
</evidence>
<evidence type="ECO:0000256" key="2">
    <source>
        <dbReference type="ARBA" id="ARBA00023315"/>
    </source>
</evidence>
<reference evidence="4" key="2">
    <citation type="submission" date="2024-06" db="EMBL/GenBank/DDBJ databases">
        <title>Caproicibacterium argilliputei sp. nov, a novel caproic acid producing anaerobic bacterium isolated from pit mud.</title>
        <authorList>
            <person name="Xia S."/>
        </authorList>
    </citation>
    <scope>NUCLEOTIDE SEQUENCE</scope>
    <source>
        <strain evidence="4">ZCY20-5</strain>
    </source>
</reference>
<dbReference type="PANTHER" id="PTHR43877">
    <property type="entry name" value="AMINOALKYLPHOSPHONATE N-ACETYLTRANSFERASE-RELATED-RELATED"/>
    <property type="match status" value="1"/>
</dbReference>
<dbReference type="InterPro" id="IPR050832">
    <property type="entry name" value="Bact_Acetyltransf"/>
</dbReference>
<dbReference type="InterPro" id="IPR016181">
    <property type="entry name" value="Acyl_CoA_acyltransferase"/>
</dbReference>
<proteinExistence type="predicted"/>
<organism evidence="4 5">
    <name type="scientific">Caproicibacterium argilliputei</name>
    <dbReference type="NCBI Taxonomy" id="3030016"/>
    <lineage>
        <taxon>Bacteria</taxon>
        <taxon>Bacillati</taxon>
        <taxon>Bacillota</taxon>
        <taxon>Clostridia</taxon>
        <taxon>Eubacteriales</taxon>
        <taxon>Oscillospiraceae</taxon>
        <taxon>Caproicibacterium</taxon>
    </lineage>
</organism>
<dbReference type="InterPro" id="IPR000182">
    <property type="entry name" value="GNAT_dom"/>
</dbReference>
<dbReference type="KEGG" id="carl:PXC00_13660"/>
<dbReference type="EC" id="2.3.1.-" evidence="4"/>
<gene>
    <name evidence="4" type="ORF">PXC00_13660</name>
</gene>
<keyword evidence="1 4" id="KW-0808">Transferase</keyword>
<dbReference type="SUPFAM" id="SSF55729">
    <property type="entry name" value="Acyl-CoA N-acyltransferases (Nat)"/>
    <property type="match status" value="1"/>
</dbReference>
<keyword evidence="2 4" id="KW-0012">Acyltransferase</keyword>
<evidence type="ECO:0000259" key="3">
    <source>
        <dbReference type="PROSITE" id="PS51186"/>
    </source>
</evidence>
<sequence>MNQKLKIRAAQPADAPRLAEIYAPYVRETVVTFEETAPDAAEMVRRVREVERTFPWLVCESGGQVLGYAYAHQLQERAAFQWSAEVSIYLARNERGHGAGSALYHALEARLYQMGVAQLYAQISVPNPESMGFHHRCGYQDLCVYPHVGYKLGRWCDLAVLTKQLQLPEHPQPRKNP</sequence>